<dbReference type="InterPro" id="IPR029035">
    <property type="entry name" value="DHS-like_NAD/FAD-binding_dom"/>
</dbReference>
<comment type="caution">
    <text evidence="2">The sequence shown here is derived from an EMBL/GenBank/DDBJ whole genome shotgun (WGS) entry which is preliminary data.</text>
</comment>
<dbReference type="EMBL" id="BRLF01000009">
    <property type="protein sequence ID" value="GKX48548.1"/>
    <property type="molecule type" value="Genomic_DNA"/>
</dbReference>
<gene>
    <name evidence="2" type="ORF">Pcaca03_34350</name>
    <name evidence="1" type="ORF">SOASR016_33000</name>
</gene>
<dbReference type="SUPFAM" id="SSF52467">
    <property type="entry name" value="DHS-like NAD/FAD-binding domain"/>
    <property type="match status" value="1"/>
</dbReference>
<organism evidence="2 4">
    <name type="scientific">Pectobacterium carotovorum subsp. carotovorum</name>
    <name type="common">Erwinia carotovora subsp. carotovora</name>
    <dbReference type="NCBI Taxonomy" id="555"/>
    <lineage>
        <taxon>Bacteria</taxon>
        <taxon>Pseudomonadati</taxon>
        <taxon>Pseudomonadota</taxon>
        <taxon>Gammaproteobacteria</taxon>
        <taxon>Enterobacterales</taxon>
        <taxon>Pectobacteriaceae</taxon>
        <taxon>Pectobacterium</taxon>
    </lineage>
</organism>
<protein>
    <recommendedName>
        <fullName evidence="5">SIR2 family protein</fullName>
    </recommendedName>
</protein>
<accession>A0AAI9L2N4</accession>
<dbReference type="Proteomes" id="UP001058167">
    <property type="component" value="Unassembled WGS sequence"/>
</dbReference>
<evidence type="ECO:0000313" key="2">
    <source>
        <dbReference type="EMBL" id="GLV70991.1"/>
    </source>
</evidence>
<evidence type="ECO:0000313" key="4">
    <source>
        <dbReference type="Proteomes" id="UP001165145"/>
    </source>
</evidence>
<reference evidence="1" key="1">
    <citation type="submission" date="2022-06" db="EMBL/GenBank/DDBJ databases">
        <title>Draft genome sequences of Pectobacterium carotovorum subsp. carotovorum str. NBRC12380.</title>
        <authorList>
            <person name="Wakabayashi Y."/>
            <person name="Kojima K."/>
        </authorList>
    </citation>
    <scope>NUCLEOTIDE SEQUENCE</scope>
    <source>
        <strain evidence="1">NBRC 12380</strain>
    </source>
</reference>
<proteinExistence type="predicted"/>
<dbReference type="RefSeq" id="WP_261867424.1">
    <property type="nucleotide sequence ID" value="NZ_BRLF01000009.1"/>
</dbReference>
<sequence length="504" mass="58208">MNCIEKLTENSKAGLLSAIHTNNYFFWVGSGFSYNFGFCSWGDVLKKIRKEINYPLSLNVGNPLKAAELLYAHAVQQHGYDEYKFNSLVASSLLSLKKETTPNWIKEFIKYAPNIIVTTNWDDQLESIFDYLPNVIVRKDKIPQVSNGGRNIFKIHGDIGRPDSIVVTQSQYFSFQREDTYLNRKIYTLFSEASPIFMGYSLTDPNISFLYDEVYAHLGESKPPAYMIVHPTVNETELREFELLFKDKNIHIIKAEIGVFLNDLNKSYVNYKKSTNRFFDENEKIKARLQKIIDLIISKKEIISSEILTSFKNNDSRKKAAGALIEILSNQLLYGEFGGELLSPENRASYREIDRLVNAIITITNESHYPSLDVREKFYASVMELCANSDGVWDFNSAREPFSNILRISPKSESIVFKGRIKHIIGVLRWSAPRQIGKCWATWDEFCKKISWLSEEDIDAIIDELEYGENKYKEQDDLWLKKIFLCDNCNNEQKNKILMMIEGS</sequence>
<dbReference type="Proteomes" id="UP001165145">
    <property type="component" value="Unassembled WGS sequence"/>
</dbReference>
<dbReference type="AlphaFoldDB" id="A0AAI9L2N4"/>
<dbReference type="Pfam" id="PF13289">
    <property type="entry name" value="SIR2_2"/>
    <property type="match status" value="1"/>
</dbReference>
<reference evidence="2" key="2">
    <citation type="submission" date="2023-02" db="EMBL/GenBank/DDBJ databases">
        <title>Pectobacterium carotovorum subsp. carotovorum NBRC 12380.</title>
        <authorList>
            <person name="Ichikawa N."/>
            <person name="Sato H."/>
            <person name="Tonouchi N."/>
        </authorList>
    </citation>
    <scope>NUCLEOTIDE SEQUENCE</scope>
    <source>
        <strain evidence="2">NBRC 12380</strain>
    </source>
</reference>
<evidence type="ECO:0000313" key="1">
    <source>
        <dbReference type="EMBL" id="GKX48548.1"/>
    </source>
</evidence>
<evidence type="ECO:0008006" key="5">
    <source>
        <dbReference type="Google" id="ProtNLM"/>
    </source>
</evidence>
<evidence type="ECO:0000313" key="3">
    <source>
        <dbReference type="Proteomes" id="UP001058167"/>
    </source>
</evidence>
<keyword evidence="3" id="KW-1185">Reference proteome</keyword>
<dbReference type="EMBL" id="BSRL01000009">
    <property type="protein sequence ID" value="GLV70991.1"/>
    <property type="molecule type" value="Genomic_DNA"/>
</dbReference>
<name>A0AAI9L2N4_PECCC</name>